<keyword evidence="2" id="KW-1185">Reference proteome</keyword>
<dbReference type="AlphaFoldDB" id="A0A8T2R190"/>
<accession>A0A8T2R190</accession>
<comment type="caution">
    <text evidence="1">The sequence shown here is derived from an EMBL/GenBank/DDBJ whole genome shotgun (WGS) entry which is preliminary data.</text>
</comment>
<sequence length="24" mass="2640">MTGTSSHNLREMKLFDLISSPGAF</sequence>
<proteinExistence type="predicted"/>
<organism evidence="1 2">
    <name type="scientific">Ceratopteris richardii</name>
    <name type="common">Triangle waterfern</name>
    <dbReference type="NCBI Taxonomy" id="49495"/>
    <lineage>
        <taxon>Eukaryota</taxon>
        <taxon>Viridiplantae</taxon>
        <taxon>Streptophyta</taxon>
        <taxon>Embryophyta</taxon>
        <taxon>Tracheophyta</taxon>
        <taxon>Polypodiopsida</taxon>
        <taxon>Polypodiidae</taxon>
        <taxon>Polypodiales</taxon>
        <taxon>Pteridineae</taxon>
        <taxon>Pteridaceae</taxon>
        <taxon>Parkerioideae</taxon>
        <taxon>Ceratopteris</taxon>
    </lineage>
</organism>
<dbReference type="EMBL" id="CM035435">
    <property type="protein sequence ID" value="KAH7290046.1"/>
    <property type="molecule type" value="Genomic_DNA"/>
</dbReference>
<protein>
    <submittedName>
        <fullName evidence="1">Uncharacterized protein</fullName>
    </submittedName>
</protein>
<evidence type="ECO:0000313" key="2">
    <source>
        <dbReference type="Proteomes" id="UP000825935"/>
    </source>
</evidence>
<reference evidence="1" key="1">
    <citation type="submission" date="2021-08" db="EMBL/GenBank/DDBJ databases">
        <title>WGS assembly of Ceratopteris richardii.</title>
        <authorList>
            <person name="Marchant D.B."/>
            <person name="Chen G."/>
            <person name="Jenkins J."/>
            <person name="Shu S."/>
            <person name="Leebens-Mack J."/>
            <person name="Grimwood J."/>
            <person name="Schmutz J."/>
            <person name="Soltis P."/>
            <person name="Soltis D."/>
            <person name="Chen Z.-H."/>
        </authorList>
    </citation>
    <scope>NUCLEOTIDE SEQUENCE</scope>
    <source>
        <strain evidence="1">Whitten #5841</strain>
        <tissue evidence="1">Leaf</tissue>
    </source>
</reference>
<dbReference type="Proteomes" id="UP000825935">
    <property type="component" value="Chromosome 30"/>
</dbReference>
<evidence type="ECO:0000313" key="1">
    <source>
        <dbReference type="EMBL" id="KAH7290046.1"/>
    </source>
</evidence>
<name>A0A8T2R190_CERRI</name>
<gene>
    <name evidence="1" type="ORF">KP509_30G030100</name>
</gene>